<dbReference type="Gene3D" id="1.40.20.10">
    <property type="entry name" value="CHAD domain"/>
    <property type="match status" value="1"/>
</dbReference>
<protein>
    <recommendedName>
        <fullName evidence="1">CHAD domain-containing protein</fullName>
    </recommendedName>
</protein>
<dbReference type="Proteomes" id="UP000095342">
    <property type="component" value="Chromosome"/>
</dbReference>
<sequence>MSTQDGVTVETDTARLLRRQLKAADQALARLARGEDEALHDFRVAVRRVRSRLKWHPAKTKDIRELSRNLRKLTRVSDEARNAEAWLALLDVLAKEAARQEAEGVAQVRARLMQRLRISLDDAREAIEHRYPPLRADLHALVHGRQKLALPGNETAEFRVRAEALWHRLDESLAGLWPDLDEHTLHRTRLLSKRLRYWLESDQTLFAPDQSDTVVTELKALQTRLGDWRDAQKFGAWMSDTAAATCGAHAREMVLAAMREDVRGFAILQAHETLPGLVYLATRLSAHYSELRIQLEPHLAVGALAGLRKRMEGLLASDDVAAAADPAMQYQSSESDEVRV</sequence>
<dbReference type="PANTHER" id="PTHR39339">
    <property type="entry name" value="SLR1444 PROTEIN"/>
    <property type="match status" value="1"/>
</dbReference>
<dbReference type="InterPro" id="IPR007899">
    <property type="entry name" value="CHAD_dom"/>
</dbReference>
<keyword evidence="3" id="KW-1185">Reference proteome</keyword>
<dbReference type="SMART" id="SM00880">
    <property type="entry name" value="CHAD"/>
    <property type="match status" value="1"/>
</dbReference>
<dbReference type="Pfam" id="PF05235">
    <property type="entry name" value="CHAD"/>
    <property type="match status" value="1"/>
</dbReference>
<name>A0A1D8KB93_9GAMM</name>
<evidence type="ECO:0000313" key="2">
    <source>
        <dbReference type="EMBL" id="AOV18225.1"/>
    </source>
</evidence>
<accession>A0A1D8KB93</accession>
<dbReference type="EMBL" id="CP017448">
    <property type="protein sequence ID" value="AOV18225.1"/>
    <property type="molecule type" value="Genomic_DNA"/>
</dbReference>
<feature type="domain" description="CHAD" evidence="1">
    <location>
        <begin position="6"/>
        <end position="279"/>
    </location>
</feature>
<evidence type="ECO:0000313" key="3">
    <source>
        <dbReference type="Proteomes" id="UP000095342"/>
    </source>
</evidence>
<dbReference type="PANTHER" id="PTHR39339:SF1">
    <property type="entry name" value="CHAD DOMAIN-CONTAINING PROTEIN"/>
    <property type="match status" value="1"/>
</dbReference>
<dbReference type="RefSeq" id="WP_070073755.1">
    <property type="nucleotide sequence ID" value="NZ_CP017448.1"/>
</dbReference>
<gene>
    <name evidence="2" type="ORF">BJI67_15185</name>
</gene>
<dbReference type="AlphaFoldDB" id="A0A1D8KB93"/>
<proteinExistence type="predicted"/>
<dbReference type="PROSITE" id="PS51708">
    <property type="entry name" value="CHAD"/>
    <property type="match status" value="1"/>
</dbReference>
<organism evidence="2 3">
    <name type="scientific">Acidihalobacter aeolianus</name>
    <dbReference type="NCBI Taxonomy" id="2792603"/>
    <lineage>
        <taxon>Bacteria</taxon>
        <taxon>Pseudomonadati</taxon>
        <taxon>Pseudomonadota</taxon>
        <taxon>Gammaproteobacteria</taxon>
        <taxon>Chromatiales</taxon>
        <taxon>Ectothiorhodospiraceae</taxon>
        <taxon>Acidihalobacter</taxon>
    </lineage>
</organism>
<dbReference type="KEGG" id="aaeo:BJI67_15185"/>
<dbReference type="InterPro" id="IPR038186">
    <property type="entry name" value="CHAD_dom_sf"/>
</dbReference>
<evidence type="ECO:0000259" key="1">
    <source>
        <dbReference type="PROSITE" id="PS51708"/>
    </source>
</evidence>
<reference evidence="2 3" key="1">
    <citation type="submission" date="2016-09" db="EMBL/GenBank/DDBJ databases">
        <title>Acidihalobacter prosperus V6 (DSM14174).</title>
        <authorList>
            <person name="Khaleque H.N."/>
            <person name="Ramsay J.P."/>
            <person name="Murphy R.J.T."/>
            <person name="Kaksonen A.H."/>
            <person name="Boxall N.J."/>
            <person name="Watkin E.L.J."/>
        </authorList>
    </citation>
    <scope>NUCLEOTIDE SEQUENCE [LARGE SCALE GENOMIC DNA]</scope>
    <source>
        <strain evidence="2 3">V6</strain>
    </source>
</reference>